<dbReference type="EMBL" id="FOXQ01000009">
    <property type="protein sequence ID" value="SFQ35134.1"/>
    <property type="molecule type" value="Genomic_DNA"/>
</dbReference>
<dbReference type="STRING" id="1465490.SAMN05444277_109161"/>
<dbReference type="PANTHER" id="PTHR46797">
    <property type="entry name" value="HTH-TYPE TRANSCRIPTIONAL REGULATOR"/>
    <property type="match status" value="1"/>
</dbReference>
<dbReference type="InterPro" id="IPR050807">
    <property type="entry name" value="TransReg_Diox_bact_type"/>
</dbReference>
<evidence type="ECO:0000256" key="1">
    <source>
        <dbReference type="ARBA" id="ARBA00023125"/>
    </source>
</evidence>
<gene>
    <name evidence="3" type="ORF">SAMN05444277_109161</name>
</gene>
<dbReference type="Gene3D" id="1.10.260.40">
    <property type="entry name" value="lambda repressor-like DNA-binding domains"/>
    <property type="match status" value="1"/>
</dbReference>
<dbReference type="Proteomes" id="UP000199031">
    <property type="component" value="Unassembled WGS sequence"/>
</dbReference>
<accession>A0A1I5XT90</accession>
<proteinExistence type="predicted"/>
<reference evidence="3 4" key="1">
    <citation type="submission" date="2016-10" db="EMBL/GenBank/DDBJ databases">
        <authorList>
            <person name="de Groot N.N."/>
        </authorList>
    </citation>
    <scope>NUCLEOTIDE SEQUENCE [LARGE SCALE GENOMIC DNA]</scope>
    <source>
        <strain evidence="3 4">DSM 28286</strain>
    </source>
</reference>
<keyword evidence="1 3" id="KW-0238">DNA-binding</keyword>
<evidence type="ECO:0000259" key="2">
    <source>
        <dbReference type="PROSITE" id="PS50943"/>
    </source>
</evidence>
<dbReference type="GO" id="GO:0005829">
    <property type="term" value="C:cytosol"/>
    <property type="evidence" value="ECO:0007669"/>
    <property type="project" value="TreeGrafter"/>
</dbReference>
<evidence type="ECO:0000313" key="4">
    <source>
        <dbReference type="Proteomes" id="UP000199031"/>
    </source>
</evidence>
<dbReference type="AlphaFoldDB" id="A0A1I5XT90"/>
<dbReference type="GO" id="GO:0003700">
    <property type="term" value="F:DNA-binding transcription factor activity"/>
    <property type="evidence" value="ECO:0007669"/>
    <property type="project" value="TreeGrafter"/>
</dbReference>
<feature type="domain" description="HTH cro/C1-type" evidence="2">
    <location>
        <begin position="12"/>
        <end position="66"/>
    </location>
</feature>
<protein>
    <submittedName>
        <fullName evidence="3">DNA-binding transcriptional regulator, XRE-family HTH domain</fullName>
    </submittedName>
</protein>
<name>A0A1I5XT90_9BACT</name>
<organism evidence="3 4">
    <name type="scientific">Parafilimonas terrae</name>
    <dbReference type="NCBI Taxonomy" id="1465490"/>
    <lineage>
        <taxon>Bacteria</taxon>
        <taxon>Pseudomonadati</taxon>
        <taxon>Bacteroidota</taxon>
        <taxon>Chitinophagia</taxon>
        <taxon>Chitinophagales</taxon>
        <taxon>Chitinophagaceae</taxon>
        <taxon>Parafilimonas</taxon>
    </lineage>
</organism>
<dbReference type="CDD" id="cd00093">
    <property type="entry name" value="HTH_XRE"/>
    <property type="match status" value="1"/>
</dbReference>
<dbReference type="OrthoDB" id="680346at2"/>
<dbReference type="SMART" id="SM00530">
    <property type="entry name" value="HTH_XRE"/>
    <property type="match status" value="1"/>
</dbReference>
<dbReference type="PROSITE" id="PS50943">
    <property type="entry name" value="HTH_CROC1"/>
    <property type="match status" value="1"/>
</dbReference>
<dbReference type="PANTHER" id="PTHR46797:SF1">
    <property type="entry name" value="METHYLPHOSPHONATE SYNTHASE"/>
    <property type="match status" value="1"/>
</dbReference>
<sequence length="75" mass="8432">MPHRLSKLGARIKEIRTKKNISQNELALMCEIEKANMSRLESGQGNPTILTLFKICDALEISIEELFKEDGLSSV</sequence>
<dbReference type="SUPFAM" id="SSF47413">
    <property type="entry name" value="lambda repressor-like DNA-binding domains"/>
    <property type="match status" value="1"/>
</dbReference>
<dbReference type="GO" id="GO:0003677">
    <property type="term" value="F:DNA binding"/>
    <property type="evidence" value="ECO:0007669"/>
    <property type="project" value="UniProtKB-KW"/>
</dbReference>
<dbReference type="InterPro" id="IPR010982">
    <property type="entry name" value="Lambda_DNA-bd_dom_sf"/>
</dbReference>
<evidence type="ECO:0000313" key="3">
    <source>
        <dbReference type="EMBL" id="SFQ35134.1"/>
    </source>
</evidence>
<keyword evidence="4" id="KW-1185">Reference proteome</keyword>
<dbReference type="Pfam" id="PF01381">
    <property type="entry name" value="HTH_3"/>
    <property type="match status" value="1"/>
</dbReference>
<dbReference type="InterPro" id="IPR001387">
    <property type="entry name" value="Cro/C1-type_HTH"/>
</dbReference>
<dbReference type="RefSeq" id="WP_090660228.1">
    <property type="nucleotide sequence ID" value="NZ_FOXQ01000009.1"/>
</dbReference>